<reference evidence="1 2" key="1">
    <citation type="journal article" date="2019" name="Int. J. Syst. Evol. Microbiol.">
        <title>The Global Catalogue of Microorganisms (GCM) 10K type strain sequencing project: providing services to taxonomists for standard genome sequencing and annotation.</title>
        <authorList>
            <consortium name="The Broad Institute Genomics Platform"/>
            <consortium name="The Broad Institute Genome Sequencing Center for Infectious Disease"/>
            <person name="Wu L."/>
            <person name="Ma J."/>
        </authorList>
    </citation>
    <scope>NUCLEOTIDE SEQUENCE [LARGE SCALE GENOMIC DNA]</scope>
    <source>
        <strain evidence="1 2">JCM 15749</strain>
    </source>
</reference>
<name>A0ABN2W2U6_9ACTN</name>
<gene>
    <name evidence="1" type="ORF">GCM10009821_23280</name>
</gene>
<organism evidence="1 2">
    <name type="scientific">Aeromicrobium halocynthiae</name>
    <dbReference type="NCBI Taxonomy" id="560557"/>
    <lineage>
        <taxon>Bacteria</taxon>
        <taxon>Bacillati</taxon>
        <taxon>Actinomycetota</taxon>
        <taxon>Actinomycetes</taxon>
        <taxon>Propionibacteriales</taxon>
        <taxon>Nocardioidaceae</taxon>
        <taxon>Aeromicrobium</taxon>
    </lineage>
</organism>
<protein>
    <submittedName>
        <fullName evidence="1">Uncharacterized protein</fullName>
    </submittedName>
</protein>
<dbReference type="RefSeq" id="WP_344328680.1">
    <property type="nucleotide sequence ID" value="NZ_BAAAPY010000008.1"/>
</dbReference>
<proteinExistence type="predicted"/>
<dbReference type="Proteomes" id="UP001501480">
    <property type="component" value="Unassembled WGS sequence"/>
</dbReference>
<comment type="caution">
    <text evidence="1">The sequence shown here is derived from an EMBL/GenBank/DDBJ whole genome shotgun (WGS) entry which is preliminary data.</text>
</comment>
<dbReference type="Gene3D" id="3.40.50.720">
    <property type="entry name" value="NAD(P)-binding Rossmann-like Domain"/>
    <property type="match status" value="1"/>
</dbReference>
<keyword evidence="2" id="KW-1185">Reference proteome</keyword>
<dbReference type="EMBL" id="BAAAPY010000008">
    <property type="protein sequence ID" value="GAA2081891.1"/>
    <property type="molecule type" value="Genomic_DNA"/>
</dbReference>
<sequence>MKHPWRPLPDGLGHVRLEGLRPALRTDTGEFLRLHRVPDGGRLARRAYLRQVTDFARDRRGRIQAGLWPAGRRRVDVLDTDQLSRAIADQLARLGADVRRSPRSAADATADLVVAVAAHAPEPAVADRLADLPSQGTAVLHGHADGGGFLVMPLATDRDAVTPDQVRRRRLAASPAADELACWLTQGPPVQPSGTVRALVTARVVEVVRTWASEAPQLDDLRRTLHVVHPDLHQTQHVVLGFDEPAPTTAPPR</sequence>
<evidence type="ECO:0000313" key="2">
    <source>
        <dbReference type="Proteomes" id="UP001501480"/>
    </source>
</evidence>
<evidence type="ECO:0000313" key="1">
    <source>
        <dbReference type="EMBL" id="GAA2081891.1"/>
    </source>
</evidence>
<accession>A0ABN2W2U6</accession>